<keyword evidence="3" id="KW-1185">Reference proteome</keyword>
<accession>A0A7Z8KNN4</accession>
<feature type="transmembrane region" description="Helical" evidence="1">
    <location>
        <begin position="95"/>
        <end position="115"/>
    </location>
</feature>
<keyword evidence="1" id="KW-0472">Membrane</keyword>
<gene>
    <name evidence="2" type="ORF">FKV42_07560</name>
</gene>
<organism evidence="2 3">
    <name type="scientific">Methanolobus vulcani</name>
    <dbReference type="NCBI Taxonomy" id="38026"/>
    <lineage>
        <taxon>Archaea</taxon>
        <taxon>Methanobacteriati</taxon>
        <taxon>Methanobacteriota</taxon>
        <taxon>Stenosarchaea group</taxon>
        <taxon>Methanomicrobia</taxon>
        <taxon>Methanosarcinales</taxon>
        <taxon>Methanosarcinaceae</taxon>
        <taxon>Methanolobus</taxon>
    </lineage>
</organism>
<dbReference type="OrthoDB" id="137892at2157"/>
<dbReference type="Proteomes" id="UP000319335">
    <property type="component" value="Unassembled WGS sequence"/>
</dbReference>
<evidence type="ECO:0000313" key="3">
    <source>
        <dbReference type="Proteomes" id="UP000319335"/>
    </source>
</evidence>
<feature type="transmembrane region" description="Helical" evidence="1">
    <location>
        <begin position="12"/>
        <end position="33"/>
    </location>
</feature>
<dbReference type="AlphaFoldDB" id="A0A7Z8KNN4"/>
<keyword evidence="1" id="KW-0812">Transmembrane</keyword>
<dbReference type="RefSeq" id="WP_154809645.1">
    <property type="nucleotide sequence ID" value="NZ_VIAQ01000015.1"/>
</dbReference>
<name>A0A7Z8KNN4_9EURY</name>
<protein>
    <submittedName>
        <fullName evidence="2">Uncharacterized protein</fullName>
    </submittedName>
</protein>
<sequence length="208" mass="23500">MVSDNFKKIIEISVATLTASLTIMLLFFVLYHQKFLFFMGYLGNHSVGILVVLLTIDLGVVTLYATLNENVEFMKMFIRTFVGRFSFFMTKHKQMIVAIAILLTPLILWVVPLVQVSRFESNLNNTKDIAELENAFRATLAQIIGGFGIFVGLFLTWKRVSAAEKNVEVLEDGQITERFTRAIEQFKSEITEVRLGGIYALGRIASDS</sequence>
<feature type="transmembrane region" description="Helical" evidence="1">
    <location>
        <begin position="135"/>
        <end position="157"/>
    </location>
</feature>
<comment type="caution">
    <text evidence="2">The sequence shown here is derived from an EMBL/GenBank/DDBJ whole genome shotgun (WGS) entry which is preliminary data.</text>
</comment>
<feature type="transmembrane region" description="Helical" evidence="1">
    <location>
        <begin position="45"/>
        <end position="67"/>
    </location>
</feature>
<proteinExistence type="predicted"/>
<reference evidence="2 3" key="1">
    <citation type="submission" date="2019-06" db="EMBL/GenBank/DDBJ databases">
        <title>Draft genome sequence of Methanolobus vulcani B1d.</title>
        <authorList>
            <person name="Creighbaum A.J."/>
            <person name="Ticak T."/>
            <person name="Hariraju D."/>
            <person name="Arivett B.A."/>
            <person name="Ferguson D.J.Jr."/>
        </authorList>
    </citation>
    <scope>NUCLEOTIDE SEQUENCE [LARGE SCALE GENOMIC DNA]</scope>
    <source>
        <strain evidence="2 3">B1d</strain>
    </source>
</reference>
<evidence type="ECO:0000256" key="1">
    <source>
        <dbReference type="SAM" id="Phobius"/>
    </source>
</evidence>
<keyword evidence="1" id="KW-1133">Transmembrane helix</keyword>
<dbReference type="EMBL" id="VIAQ01000015">
    <property type="protein sequence ID" value="TQD24920.1"/>
    <property type="molecule type" value="Genomic_DNA"/>
</dbReference>
<evidence type="ECO:0000313" key="2">
    <source>
        <dbReference type="EMBL" id="TQD24920.1"/>
    </source>
</evidence>